<evidence type="ECO:0000256" key="2">
    <source>
        <dbReference type="ARBA" id="ARBA00007998"/>
    </source>
</evidence>
<keyword evidence="6 8" id="KW-1133">Transmembrane helix</keyword>
<feature type="transmembrane region" description="Helical" evidence="8">
    <location>
        <begin position="332"/>
        <end position="355"/>
    </location>
</feature>
<evidence type="ECO:0000256" key="4">
    <source>
        <dbReference type="ARBA" id="ARBA00022544"/>
    </source>
</evidence>
<feature type="transmembrane region" description="Helical" evidence="8">
    <location>
        <begin position="79"/>
        <end position="100"/>
    </location>
</feature>
<proteinExistence type="inferred from homology"/>
<feature type="transmembrane region" description="Helical" evidence="8">
    <location>
        <begin position="182"/>
        <end position="206"/>
    </location>
</feature>
<protein>
    <submittedName>
        <fullName evidence="9">GerAB/ArcD/ProY family transporter</fullName>
    </submittedName>
</protein>
<feature type="transmembrane region" description="Helical" evidence="8">
    <location>
        <begin position="218"/>
        <end position="240"/>
    </location>
</feature>
<evidence type="ECO:0000256" key="1">
    <source>
        <dbReference type="ARBA" id="ARBA00004141"/>
    </source>
</evidence>
<name>A0A7G6E8G4_THEFR</name>
<dbReference type="PANTHER" id="PTHR34975:SF2">
    <property type="entry name" value="SPORE GERMINATION PROTEIN A2"/>
    <property type="match status" value="1"/>
</dbReference>
<keyword evidence="7 8" id="KW-0472">Membrane</keyword>
<evidence type="ECO:0000256" key="8">
    <source>
        <dbReference type="SAM" id="Phobius"/>
    </source>
</evidence>
<feature type="transmembrane region" description="Helical" evidence="8">
    <location>
        <begin position="144"/>
        <end position="162"/>
    </location>
</feature>
<evidence type="ECO:0000313" key="10">
    <source>
        <dbReference type="Proteomes" id="UP000515847"/>
    </source>
</evidence>
<dbReference type="GO" id="GO:0016020">
    <property type="term" value="C:membrane"/>
    <property type="evidence" value="ECO:0007669"/>
    <property type="project" value="UniProtKB-SubCell"/>
</dbReference>
<keyword evidence="4" id="KW-0309">Germination</keyword>
<gene>
    <name evidence="9" type="ORF">BR63_09385</name>
</gene>
<dbReference type="NCBIfam" id="TIGR00912">
    <property type="entry name" value="2A0309"/>
    <property type="match status" value="1"/>
</dbReference>
<evidence type="ECO:0000256" key="3">
    <source>
        <dbReference type="ARBA" id="ARBA00022448"/>
    </source>
</evidence>
<feature type="transmembrane region" description="Helical" evidence="8">
    <location>
        <begin position="12"/>
        <end position="32"/>
    </location>
</feature>
<evidence type="ECO:0000313" key="9">
    <source>
        <dbReference type="EMBL" id="QNB48368.1"/>
    </source>
</evidence>
<dbReference type="Proteomes" id="UP000515847">
    <property type="component" value="Chromosome"/>
</dbReference>
<feature type="transmembrane region" description="Helical" evidence="8">
    <location>
        <begin position="38"/>
        <end position="59"/>
    </location>
</feature>
<feature type="transmembrane region" description="Helical" evidence="8">
    <location>
        <begin position="267"/>
        <end position="289"/>
    </location>
</feature>
<evidence type="ECO:0000256" key="6">
    <source>
        <dbReference type="ARBA" id="ARBA00022989"/>
    </source>
</evidence>
<feature type="transmembrane region" description="Helical" evidence="8">
    <location>
        <begin position="106"/>
        <end position="132"/>
    </location>
</feature>
<sequence length="365" mass="40116">MKLEGGKISRSQLTFLITGFTLGSSVILSPGQAAKHDAWLAILAGLGEGLVFALVFTTLAMRFPGKTLVQFNDIIYGPYLGKVISLSYLWFFFHLASLVLRNFGDFFTAIIYPETPMVVFIILVALICASAVRNGIEVISRCSLILISFTAFMILGTTILLLKDMEFVNFLPVFDLPLKEFLKASHAAATFPFGETVAFLMVMAFLNKVKQAKTSTIMALIIAGILLVIAAVRDTAVLGITKNISVYPSYQTVRLIEVGKVITRLEIVVAVNLLAMGFLKISVLYYGTVLGMAQLLNLRSYLPLVFPIGAMMVSLSILQFDSNIENMFFAFNIYPFYSLPFEVGLPLLSLIIAMIREVPKKAKGA</sequence>
<reference evidence="9 10" key="1">
    <citation type="journal article" date="2019" name="Front. Microbiol.">
        <title>Thermoanaerosceptrum fracticalcis gen. nov. sp. nov., a Novel Fumarate-Fermenting Microorganism From a Deep Fractured Carbonate Aquifer of the US Great Basin.</title>
        <authorList>
            <person name="Hamilton-Brehm S.D."/>
            <person name="Stewart L.E."/>
            <person name="Zavarin M."/>
            <person name="Caldwell M."/>
            <person name="Lawson P.A."/>
            <person name="Onstott T.C."/>
            <person name="Grzymski J."/>
            <person name="Neveux I."/>
            <person name="Lollar B.S."/>
            <person name="Russell C.E."/>
            <person name="Moser D.P."/>
        </authorList>
    </citation>
    <scope>NUCLEOTIDE SEQUENCE [LARGE SCALE GENOMIC DNA]</scope>
    <source>
        <strain evidence="9 10">DRI-13</strain>
    </source>
</reference>
<comment type="subcellular location">
    <subcellularLocation>
        <location evidence="1">Membrane</location>
        <topology evidence="1">Multi-pass membrane protein</topology>
    </subcellularLocation>
</comment>
<comment type="similarity">
    <text evidence="2">Belongs to the amino acid-polyamine-organocation (APC) superfamily. Spore germination protein (SGP) (TC 2.A.3.9) family.</text>
</comment>
<dbReference type="KEGG" id="tfr:BR63_09385"/>
<dbReference type="GO" id="GO:0009847">
    <property type="term" value="P:spore germination"/>
    <property type="evidence" value="ECO:0007669"/>
    <property type="project" value="InterPro"/>
</dbReference>
<organism evidence="9 10">
    <name type="scientific">Thermanaerosceptrum fracticalcis</name>
    <dbReference type="NCBI Taxonomy" id="1712410"/>
    <lineage>
        <taxon>Bacteria</taxon>
        <taxon>Bacillati</taxon>
        <taxon>Bacillota</taxon>
        <taxon>Clostridia</taxon>
        <taxon>Eubacteriales</taxon>
        <taxon>Peptococcaceae</taxon>
        <taxon>Thermanaerosceptrum</taxon>
    </lineage>
</organism>
<keyword evidence="10" id="KW-1185">Reference proteome</keyword>
<dbReference type="AlphaFoldDB" id="A0A7G6E8G4"/>
<keyword evidence="3" id="KW-0813">Transport</keyword>
<evidence type="ECO:0000256" key="7">
    <source>
        <dbReference type="ARBA" id="ARBA00023136"/>
    </source>
</evidence>
<accession>A0A7G6E8G4</accession>
<dbReference type="Pfam" id="PF03845">
    <property type="entry name" value="Spore_permease"/>
    <property type="match status" value="1"/>
</dbReference>
<dbReference type="InterPro" id="IPR004761">
    <property type="entry name" value="Spore_GerAB"/>
</dbReference>
<feature type="transmembrane region" description="Helical" evidence="8">
    <location>
        <begin position="301"/>
        <end position="320"/>
    </location>
</feature>
<keyword evidence="5 8" id="KW-0812">Transmembrane</keyword>
<dbReference type="PANTHER" id="PTHR34975">
    <property type="entry name" value="SPORE GERMINATION PROTEIN A2"/>
    <property type="match status" value="1"/>
</dbReference>
<dbReference type="EMBL" id="CP045798">
    <property type="protein sequence ID" value="QNB48368.1"/>
    <property type="molecule type" value="Genomic_DNA"/>
</dbReference>
<evidence type="ECO:0000256" key="5">
    <source>
        <dbReference type="ARBA" id="ARBA00022692"/>
    </source>
</evidence>